<dbReference type="InterPro" id="IPR006076">
    <property type="entry name" value="FAD-dep_OxRdtase"/>
</dbReference>
<dbReference type="InterPro" id="IPR045170">
    <property type="entry name" value="MTOX"/>
</dbReference>
<evidence type="ECO:0000256" key="3">
    <source>
        <dbReference type="ARBA" id="ARBA00022630"/>
    </source>
</evidence>
<gene>
    <name evidence="7" type="ORF">H2204_006178</name>
</gene>
<evidence type="ECO:0000256" key="4">
    <source>
        <dbReference type="ARBA" id="ARBA00022827"/>
    </source>
</evidence>
<evidence type="ECO:0000313" key="7">
    <source>
        <dbReference type="EMBL" id="KAJ9634729.1"/>
    </source>
</evidence>
<evidence type="ECO:0000259" key="6">
    <source>
        <dbReference type="Pfam" id="PF01266"/>
    </source>
</evidence>
<dbReference type="InterPro" id="IPR036188">
    <property type="entry name" value="FAD/NAD-bd_sf"/>
</dbReference>
<dbReference type="Gene3D" id="3.30.9.10">
    <property type="entry name" value="D-Amino Acid Oxidase, subunit A, domain 2"/>
    <property type="match status" value="1"/>
</dbReference>
<dbReference type="Pfam" id="PF01266">
    <property type="entry name" value="DAO"/>
    <property type="match status" value="1"/>
</dbReference>
<dbReference type="GO" id="GO:0050660">
    <property type="term" value="F:flavin adenine dinucleotide binding"/>
    <property type="evidence" value="ECO:0007669"/>
    <property type="project" value="InterPro"/>
</dbReference>
<dbReference type="EMBL" id="JAPDRN010000037">
    <property type="protein sequence ID" value="KAJ9634729.1"/>
    <property type="molecule type" value="Genomic_DNA"/>
</dbReference>
<keyword evidence="4" id="KW-0274">FAD</keyword>
<evidence type="ECO:0000256" key="1">
    <source>
        <dbReference type="ARBA" id="ARBA00001974"/>
    </source>
</evidence>
<comment type="cofactor">
    <cofactor evidence="1">
        <name>FAD</name>
        <dbReference type="ChEBI" id="CHEBI:57692"/>
    </cofactor>
</comment>
<evidence type="ECO:0000256" key="2">
    <source>
        <dbReference type="ARBA" id="ARBA00010989"/>
    </source>
</evidence>
<dbReference type="AlphaFoldDB" id="A0AA38Y479"/>
<dbReference type="Gene3D" id="3.50.50.60">
    <property type="entry name" value="FAD/NAD(P)-binding domain"/>
    <property type="match status" value="1"/>
</dbReference>
<evidence type="ECO:0000256" key="5">
    <source>
        <dbReference type="ARBA" id="ARBA00023002"/>
    </source>
</evidence>
<dbReference type="PANTHER" id="PTHR10961:SF37">
    <property type="entry name" value="FAD DEPENDENT OXIDOREDUCTASE DOMAIN-CONTAINING PROTEIN"/>
    <property type="match status" value="1"/>
</dbReference>
<comment type="caution">
    <text evidence="7">The sequence shown here is derived from an EMBL/GenBank/DDBJ whole genome shotgun (WGS) entry which is preliminary data.</text>
</comment>
<dbReference type="Proteomes" id="UP001172681">
    <property type="component" value="Unassembled WGS sequence"/>
</dbReference>
<comment type="similarity">
    <text evidence="2">Belongs to the MSOX/MTOX family.</text>
</comment>
<organism evidence="7 8">
    <name type="scientific">Knufia peltigerae</name>
    <dbReference type="NCBI Taxonomy" id="1002370"/>
    <lineage>
        <taxon>Eukaryota</taxon>
        <taxon>Fungi</taxon>
        <taxon>Dikarya</taxon>
        <taxon>Ascomycota</taxon>
        <taxon>Pezizomycotina</taxon>
        <taxon>Eurotiomycetes</taxon>
        <taxon>Chaetothyriomycetidae</taxon>
        <taxon>Chaetothyriales</taxon>
        <taxon>Trichomeriaceae</taxon>
        <taxon>Knufia</taxon>
    </lineage>
</organism>
<sequence length="424" mass="46276">MGKSIIIVGGGAFGIATAWQLSQELGTRSKYSSIRVLDRFLPPSPIAASTDINRIIRTEYADPVYMQLAVQALQAWTDPEALFRKHFHRSGWLLCGSGDDVGFVEQSEENAKLKGVHGAKFMVPDEVQSKWPVVKGPMKDWRILSDPAAGWAASSKVLVEMAQQSAGCGVGFISGNAGHVRELLYDAYNACIGVRTVDGTTYEADQVLLTTGARTACLIDMEGQLSALGHTVCYIQLAREEADRYRHIPIIADIGEAAVFAPDENNVIKIASSIFVTNFKYSPVSGVSLPGDLVERTVPAVLQNRLRGWLRQVLPELADRPWSDSKLCWDTDTPTHDFLISSHPRHKGLFVATGGSGHAFKFVPIIGRYISQLLDGAVPENLEKQWKWGSSTATSRETGGKPMFPTPALELGDLLGWQPVTAKI</sequence>
<proteinExistence type="inferred from homology"/>
<name>A0AA38Y479_9EURO</name>
<reference evidence="7" key="1">
    <citation type="submission" date="2022-10" db="EMBL/GenBank/DDBJ databases">
        <title>Culturing micro-colonial fungi from biological soil crusts in the Mojave desert and describing Neophaeococcomyces mojavensis, and introducing the new genera and species Taxawa tesnikishii.</title>
        <authorList>
            <person name="Kurbessoian T."/>
            <person name="Stajich J.E."/>
        </authorList>
    </citation>
    <scope>NUCLEOTIDE SEQUENCE</scope>
    <source>
        <strain evidence="7">TK_35</strain>
    </source>
</reference>
<dbReference type="GO" id="GO:0051698">
    <property type="term" value="F:saccharopine oxidase activity"/>
    <property type="evidence" value="ECO:0007669"/>
    <property type="project" value="TreeGrafter"/>
</dbReference>
<dbReference type="GO" id="GO:0008115">
    <property type="term" value="F:sarcosine oxidase activity"/>
    <property type="evidence" value="ECO:0007669"/>
    <property type="project" value="TreeGrafter"/>
</dbReference>
<evidence type="ECO:0000313" key="8">
    <source>
        <dbReference type="Proteomes" id="UP001172681"/>
    </source>
</evidence>
<dbReference type="SUPFAM" id="SSF51905">
    <property type="entry name" value="FAD/NAD(P)-binding domain"/>
    <property type="match status" value="1"/>
</dbReference>
<accession>A0AA38Y479</accession>
<protein>
    <recommendedName>
        <fullName evidence="6">FAD dependent oxidoreductase domain-containing protein</fullName>
    </recommendedName>
</protein>
<keyword evidence="3" id="KW-0285">Flavoprotein</keyword>
<keyword evidence="8" id="KW-1185">Reference proteome</keyword>
<dbReference type="PANTHER" id="PTHR10961">
    <property type="entry name" value="PEROXISOMAL SARCOSINE OXIDASE"/>
    <property type="match status" value="1"/>
</dbReference>
<feature type="domain" description="FAD dependent oxidoreductase" evidence="6">
    <location>
        <begin position="5"/>
        <end position="373"/>
    </location>
</feature>
<keyword evidence="5" id="KW-0560">Oxidoreductase</keyword>